<dbReference type="AlphaFoldDB" id="A0A6S7CDI7"/>
<proteinExistence type="predicted"/>
<sequence>MQAITSNHVLRPAISRLRSIAIRRQRVSLGVTAVLLAAHFSFVVSIAFFKSQLAYQLTPGLSIAIAAGVLTVAFALFLTFGFVVWVDRVHDKAVRELRAGDAK</sequence>
<evidence type="ECO:0000313" key="2">
    <source>
        <dbReference type="EMBL" id="CAB3806962.1"/>
    </source>
</evidence>
<evidence type="ECO:0008006" key="4">
    <source>
        <dbReference type="Google" id="ProtNLM"/>
    </source>
</evidence>
<reference evidence="2 3" key="1">
    <citation type="submission" date="2020-04" db="EMBL/GenBank/DDBJ databases">
        <authorList>
            <person name="De Canck E."/>
        </authorList>
    </citation>
    <scope>NUCLEOTIDE SEQUENCE [LARGE SCALE GENOMIC DNA]</scope>
    <source>
        <strain evidence="2 3">LMG 28614</strain>
    </source>
</reference>
<gene>
    <name evidence="2" type="ORF">LMG28614_06499</name>
</gene>
<keyword evidence="1" id="KW-0812">Transmembrane</keyword>
<protein>
    <recommendedName>
        <fullName evidence="4">DUF485 domain-containing protein</fullName>
    </recommendedName>
</protein>
<accession>A0A6S7CDI7</accession>
<keyword evidence="1" id="KW-1133">Transmembrane helix</keyword>
<organism evidence="2 3">
    <name type="scientific">Paraburkholderia ultramafica</name>
    <dbReference type="NCBI Taxonomy" id="1544867"/>
    <lineage>
        <taxon>Bacteria</taxon>
        <taxon>Pseudomonadati</taxon>
        <taxon>Pseudomonadota</taxon>
        <taxon>Betaproteobacteria</taxon>
        <taxon>Burkholderiales</taxon>
        <taxon>Burkholderiaceae</taxon>
        <taxon>Paraburkholderia</taxon>
    </lineage>
</organism>
<feature type="transmembrane region" description="Helical" evidence="1">
    <location>
        <begin position="27"/>
        <end position="49"/>
    </location>
</feature>
<dbReference type="Pfam" id="PF04341">
    <property type="entry name" value="DUF485"/>
    <property type="match status" value="1"/>
</dbReference>
<dbReference type="RefSeq" id="WP_175153408.1">
    <property type="nucleotide sequence ID" value="NZ_CADIKK010000048.1"/>
</dbReference>
<keyword evidence="1" id="KW-0472">Membrane</keyword>
<dbReference type="EMBL" id="CADIKK010000048">
    <property type="protein sequence ID" value="CAB3806962.1"/>
    <property type="molecule type" value="Genomic_DNA"/>
</dbReference>
<dbReference type="Proteomes" id="UP000494365">
    <property type="component" value="Unassembled WGS sequence"/>
</dbReference>
<dbReference type="InterPro" id="IPR007436">
    <property type="entry name" value="DUF485"/>
</dbReference>
<name>A0A6S7CDI7_9BURK</name>
<evidence type="ECO:0000256" key="1">
    <source>
        <dbReference type="SAM" id="Phobius"/>
    </source>
</evidence>
<evidence type="ECO:0000313" key="3">
    <source>
        <dbReference type="Proteomes" id="UP000494365"/>
    </source>
</evidence>
<feature type="transmembrane region" description="Helical" evidence="1">
    <location>
        <begin position="61"/>
        <end position="86"/>
    </location>
</feature>
<keyword evidence="3" id="KW-1185">Reference proteome</keyword>